<sequence length="206" mass="22793">MPLAPRKSPRQARSVALVDALMQAARQILDEEGREALTVLHLADVSGVASSSIFEYYPTMDALVAAIFDAFRADVYATLRARIAALPAQASLLDGILLIVRAGLGIYAERIRLDPDVCLRMTRYDELVRLDFVKSEEITHALVVPALFVRFADEISEDDVEQVQFLVVQTLIALARAMLLVRPAYLAEPDTPVLIARMIHALLVPR</sequence>
<feature type="domain" description="HTH tetR-type" evidence="3">
    <location>
        <begin position="15"/>
        <end position="75"/>
    </location>
</feature>
<evidence type="ECO:0000313" key="5">
    <source>
        <dbReference type="Proteomes" id="UP000075613"/>
    </source>
</evidence>
<evidence type="ECO:0000259" key="3">
    <source>
        <dbReference type="PROSITE" id="PS50977"/>
    </source>
</evidence>
<keyword evidence="1 2" id="KW-0238">DNA-binding</keyword>
<dbReference type="AlphaFoldDB" id="A0A149PEP7"/>
<dbReference type="SUPFAM" id="SSF46689">
    <property type="entry name" value="Homeodomain-like"/>
    <property type="match status" value="1"/>
</dbReference>
<reference evidence="4 5" key="1">
    <citation type="journal article" date="2015" name="Int. J. Syst. Evol. Microbiol.">
        <title>Burkholderia monticola sp. nov., isolated from mountain soil.</title>
        <authorList>
            <person name="Baek I."/>
            <person name="Seo B."/>
            <person name="Lee I."/>
            <person name="Yi H."/>
            <person name="Chun J."/>
        </authorList>
    </citation>
    <scope>NUCLEOTIDE SEQUENCE [LARGE SCALE GENOMIC DNA]</scope>
    <source>
        <strain evidence="4 5">JC2948</strain>
    </source>
</reference>
<dbReference type="Gene3D" id="1.10.357.10">
    <property type="entry name" value="Tetracycline Repressor, domain 2"/>
    <property type="match status" value="1"/>
</dbReference>
<keyword evidence="5" id="KW-1185">Reference proteome</keyword>
<comment type="caution">
    <text evidence="4">The sequence shown here is derived from an EMBL/GenBank/DDBJ whole genome shotgun (WGS) entry which is preliminary data.</text>
</comment>
<evidence type="ECO:0000256" key="2">
    <source>
        <dbReference type="PROSITE-ProRule" id="PRU00335"/>
    </source>
</evidence>
<feature type="DNA-binding region" description="H-T-H motif" evidence="2">
    <location>
        <begin position="38"/>
        <end position="57"/>
    </location>
</feature>
<dbReference type="Proteomes" id="UP000075613">
    <property type="component" value="Unassembled WGS sequence"/>
</dbReference>
<name>A0A149PEP7_9BURK</name>
<evidence type="ECO:0000313" key="4">
    <source>
        <dbReference type="EMBL" id="KXU83531.1"/>
    </source>
</evidence>
<dbReference type="InterPro" id="IPR001647">
    <property type="entry name" value="HTH_TetR"/>
</dbReference>
<organism evidence="4 5">
    <name type="scientific">Paraburkholderia monticola</name>
    <dbReference type="NCBI Taxonomy" id="1399968"/>
    <lineage>
        <taxon>Bacteria</taxon>
        <taxon>Pseudomonadati</taxon>
        <taxon>Pseudomonadota</taxon>
        <taxon>Betaproteobacteria</taxon>
        <taxon>Burkholderiales</taxon>
        <taxon>Burkholderiaceae</taxon>
        <taxon>Paraburkholderia</taxon>
    </lineage>
</organism>
<dbReference type="Pfam" id="PF00440">
    <property type="entry name" value="TetR_N"/>
    <property type="match status" value="1"/>
</dbReference>
<gene>
    <name evidence="4" type="ORF">CI15_27920</name>
</gene>
<accession>A0A149PEP7</accession>
<dbReference type="InterPro" id="IPR009057">
    <property type="entry name" value="Homeodomain-like_sf"/>
</dbReference>
<dbReference type="GO" id="GO:0003677">
    <property type="term" value="F:DNA binding"/>
    <property type="evidence" value="ECO:0007669"/>
    <property type="project" value="UniProtKB-UniRule"/>
</dbReference>
<dbReference type="EMBL" id="LRBG01000038">
    <property type="protein sequence ID" value="KXU83531.1"/>
    <property type="molecule type" value="Genomic_DNA"/>
</dbReference>
<dbReference type="PROSITE" id="PS50977">
    <property type="entry name" value="HTH_TETR_2"/>
    <property type="match status" value="1"/>
</dbReference>
<evidence type="ECO:0000256" key="1">
    <source>
        <dbReference type="ARBA" id="ARBA00023125"/>
    </source>
</evidence>
<protein>
    <submittedName>
        <fullName evidence="4">TetR family transcriptional regulator</fullName>
    </submittedName>
</protein>
<proteinExistence type="predicted"/>